<dbReference type="PANTHER" id="PTHR33273:SF4">
    <property type="entry name" value="ENDONUCLEASE_EXONUCLEASE_PHOSPHATASE DOMAIN-CONTAINING PROTEIN"/>
    <property type="match status" value="1"/>
</dbReference>
<dbReference type="Proteomes" id="UP000886998">
    <property type="component" value="Unassembled WGS sequence"/>
</dbReference>
<evidence type="ECO:0000313" key="3">
    <source>
        <dbReference type="Proteomes" id="UP000886998"/>
    </source>
</evidence>
<dbReference type="InterPro" id="IPR005135">
    <property type="entry name" value="Endo/exonuclease/phosphatase"/>
</dbReference>
<dbReference type="AlphaFoldDB" id="A0A8X6WQP1"/>
<dbReference type="PANTHER" id="PTHR33273">
    <property type="entry name" value="DOMAIN-CONTAINING PROTEIN, PUTATIVE-RELATED"/>
    <property type="match status" value="1"/>
</dbReference>
<proteinExistence type="predicted"/>
<keyword evidence="3" id="KW-1185">Reference proteome</keyword>
<evidence type="ECO:0000313" key="2">
    <source>
        <dbReference type="EMBL" id="GFY39598.1"/>
    </source>
</evidence>
<dbReference type="OrthoDB" id="6436865at2759"/>
<sequence>MNEHIPVYVALQETFLKPSCTSYIQGYSILRKDCSTGERACGGVALLINHVTPFSPVLICTSLQAVAQCRELQELIDQLPLPFILLGDFNAHHLLWGCQDVNSRGKVVEKLLTELDLTLLNDGSNTYFHSPTQSFSAIDLSICSPSLLLDLTWSVLGNSLGSDHFPVVISYTTPITCATLRQPLWKFDQADWPSNFTTIL</sequence>
<accession>A0A8X6WQP1</accession>
<feature type="domain" description="Endonuclease/exonuclease/phosphatase" evidence="1">
    <location>
        <begin position="70"/>
        <end position="167"/>
    </location>
</feature>
<dbReference type="Gene3D" id="3.60.10.10">
    <property type="entry name" value="Endonuclease/exonuclease/phosphatase"/>
    <property type="match status" value="1"/>
</dbReference>
<gene>
    <name evidence="2" type="ORF">TNIN_375401</name>
</gene>
<name>A0A8X6WQP1_9ARAC</name>
<comment type="caution">
    <text evidence="2">The sequence shown here is derived from an EMBL/GenBank/DDBJ whole genome shotgun (WGS) entry which is preliminary data.</text>
</comment>
<dbReference type="InterPro" id="IPR036691">
    <property type="entry name" value="Endo/exonu/phosph_ase_sf"/>
</dbReference>
<dbReference type="EMBL" id="BMAV01001451">
    <property type="protein sequence ID" value="GFY39598.1"/>
    <property type="molecule type" value="Genomic_DNA"/>
</dbReference>
<organism evidence="2 3">
    <name type="scientific">Trichonephila inaurata madagascariensis</name>
    <dbReference type="NCBI Taxonomy" id="2747483"/>
    <lineage>
        <taxon>Eukaryota</taxon>
        <taxon>Metazoa</taxon>
        <taxon>Ecdysozoa</taxon>
        <taxon>Arthropoda</taxon>
        <taxon>Chelicerata</taxon>
        <taxon>Arachnida</taxon>
        <taxon>Araneae</taxon>
        <taxon>Araneomorphae</taxon>
        <taxon>Entelegynae</taxon>
        <taxon>Araneoidea</taxon>
        <taxon>Nephilidae</taxon>
        <taxon>Trichonephila</taxon>
        <taxon>Trichonephila inaurata</taxon>
    </lineage>
</organism>
<dbReference type="GO" id="GO:0003824">
    <property type="term" value="F:catalytic activity"/>
    <property type="evidence" value="ECO:0007669"/>
    <property type="project" value="InterPro"/>
</dbReference>
<protein>
    <submittedName>
        <fullName evidence="2">Putative tick transposon</fullName>
    </submittedName>
</protein>
<dbReference type="Pfam" id="PF14529">
    <property type="entry name" value="Exo_endo_phos_2"/>
    <property type="match status" value="1"/>
</dbReference>
<dbReference type="SUPFAM" id="SSF56219">
    <property type="entry name" value="DNase I-like"/>
    <property type="match status" value="1"/>
</dbReference>
<evidence type="ECO:0000259" key="1">
    <source>
        <dbReference type="Pfam" id="PF14529"/>
    </source>
</evidence>
<reference evidence="2" key="1">
    <citation type="submission" date="2020-08" db="EMBL/GenBank/DDBJ databases">
        <title>Multicomponent nature underlies the extraordinary mechanical properties of spider dragline silk.</title>
        <authorList>
            <person name="Kono N."/>
            <person name="Nakamura H."/>
            <person name="Mori M."/>
            <person name="Yoshida Y."/>
            <person name="Ohtoshi R."/>
            <person name="Malay A.D."/>
            <person name="Moran D.A.P."/>
            <person name="Tomita M."/>
            <person name="Numata K."/>
            <person name="Arakawa K."/>
        </authorList>
    </citation>
    <scope>NUCLEOTIDE SEQUENCE</scope>
</reference>